<protein>
    <recommendedName>
        <fullName evidence="4">Protein kinase domain-containing protein</fullName>
    </recommendedName>
</protein>
<dbReference type="OrthoDB" id="3942097at2759"/>
<dbReference type="AlphaFoldDB" id="A0A6J3LVI5"/>
<gene>
    <name evidence="3" type="ORF">K489DRAFT_403755</name>
</gene>
<proteinExistence type="predicted"/>
<evidence type="ECO:0008006" key="4">
    <source>
        <dbReference type="Google" id="ProtNLM"/>
    </source>
</evidence>
<dbReference type="SUPFAM" id="SSF56112">
    <property type="entry name" value="Protein kinase-like (PK-like)"/>
    <property type="match status" value="1"/>
</dbReference>
<keyword evidence="2" id="KW-1185">Reference proteome</keyword>
<evidence type="ECO:0000313" key="3">
    <source>
        <dbReference type="RefSeq" id="XP_033456724.1"/>
    </source>
</evidence>
<dbReference type="Gene3D" id="1.10.510.10">
    <property type="entry name" value="Transferase(Phosphotransferase) domain 1"/>
    <property type="match status" value="1"/>
</dbReference>
<dbReference type="GeneID" id="54364897"/>
<dbReference type="Proteomes" id="UP000504637">
    <property type="component" value="Unplaced"/>
</dbReference>
<reference evidence="3" key="1">
    <citation type="submission" date="2020-01" db="EMBL/GenBank/DDBJ databases">
        <authorList>
            <consortium name="DOE Joint Genome Institute"/>
            <person name="Haridas S."/>
            <person name="Albert R."/>
            <person name="Binder M."/>
            <person name="Bloem J."/>
            <person name="Labutti K."/>
            <person name="Salamov A."/>
            <person name="Andreopoulos B."/>
            <person name="Baker S.E."/>
            <person name="Barry K."/>
            <person name="Bills G."/>
            <person name="Bluhm B.H."/>
            <person name="Cannon C."/>
            <person name="Castanera R."/>
            <person name="Culley D.E."/>
            <person name="Daum C."/>
            <person name="Ezra D."/>
            <person name="Gonzalez J.B."/>
            <person name="Henrissat B."/>
            <person name="Kuo A."/>
            <person name="Liang C."/>
            <person name="Lipzen A."/>
            <person name="Lutzoni F."/>
            <person name="Magnuson J."/>
            <person name="Mondo S."/>
            <person name="Nolan M."/>
            <person name="Ohm R."/>
            <person name="Pangilinan J."/>
            <person name="Park H.-J."/>
            <person name="Ramirez L."/>
            <person name="Alfaro M."/>
            <person name="Sun H."/>
            <person name="Tritt A."/>
            <person name="Yoshinaga Y."/>
            <person name="Zwiers L.-H."/>
            <person name="Turgeon B.G."/>
            <person name="Goodwin S.B."/>
            <person name="Spatafora J.W."/>
            <person name="Crous P.W."/>
            <person name="Grigoriev I.V."/>
        </authorList>
    </citation>
    <scope>NUCLEOTIDE SEQUENCE</scope>
    <source>
        <strain evidence="3">CBS 342.82</strain>
    </source>
</reference>
<reference evidence="3" key="3">
    <citation type="submission" date="2025-08" db="UniProtKB">
        <authorList>
            <consortium name="RefSeq"/>
        </authorList>
    </citation>
    <scope>IDENTIFICATION</scope>
    <source>
        <strain evidence="3">CBS 342.82</strain>
    </source>
</reference>
<dbReference type="RefSeq" id="XP_033456724.1">
    <property type="nucleotide sequence ID" value="XM_033607097.1"/>
</dbReference>
<feature type="compositionally biased region" description="Polar residues" evidence="1">
    <location>
        <begin position="27"/>
        <end position="47"/>
    </location>
</feature>
<feature type="region of interest" description="Disordered" evidence="1">
    <location>
        <begin position="27"/>
        <end position="58"/>
    </location>
</feature>
<sequence length="331" mass="36549">MGSIAHAFPRHARHQLPAPILVKASLNRPSPTLSQSGQPSIAAQSEQPPIAAISRRGRTQTSTTFAKVAWSDITVLGTITQGSVQFLIVNQCEDRSRLLMLAKASSAEHNNKRVMRHPNILSVEIILQDKDAFYAGYAYTRTTLEDMLNVHIPFGEKEIKVVAVSLFAAVTELYQQGFAHGAINSRNVRVCGRTLRLKLLVPCHPNGNTSASLTDDLDALGLLLLRCMEVPAKRRTYTAAEIRRFRVDNKLFGLSNSERWSGCKQLVDFIEDLFSEDRPALVKVQKPHKYVCAATPSTELVTPYVELAVLECFTAFQAAIPGGDNLPIEDQ</sequence>
<name>A0A6J3LVI5_9PEZI</name>
<dbReference type="InterPro" id="IPR011009">
    <property type="entry name" value="Kinase-like_dom_sf"/>
</dbReference>
<accession>A0A6J3LVI5</accession>
<evidence type="ECO:0000256" key="1">
    <source>
        <dbReference type="SAM" id="MobiDB-lite"/>
    </source>
</evidence>
<evidence type="ECO:0000313" key="2">
    <source>
        <dbReference type="Proteomes" id="UP000504637"/>
    </source>
</evidence>
<reference evidence="3" key="2">
    <citation type="submission" date="2020-04" db="EMBL/GenBank/DDBJ databases">
        <authorList>
            <consortium name="NCBI Genome Project"/>
        </authorList>
    </citation>
    <scope>NUCLEOTIDE SEQUENCE</scope>
    <source>
        <strain evidence="3">CBS 342.82</strain>
    </source>
</reference>
<organism evidence="3">
    <name type="scientific">Dissoconium aciculare CBS 342.82</name>
    <dbReference type="NCBI Taxonomy" id="1314786"/>
    <lineage>
        <taxon>Eukaryota</taxon>
        <taxon>Fungi</taxon>
        <taxon>Dikarya</taxon>
        <taxon>Ascomycota</taxon>
        <taxon>Pezizomycotina</taxon>
        <taxon>Dothideomycetes</taxon>
        <taxon>Dothideomycetidae</taxon>
        <taxon>Mycosphaerellales</taxon>
        <taxon>Dissoconiaceae</taxon>
        <taxon>Dissoconium</taxon>
    </lineage>
</organism>